<gene>
    <name evidence="3" type="ORF">CNQ84_16120</name>
</gene>
<feature type="signal peptide" evidence="2">
    <location>
        <begin position="1"/>
        <end position="23"/>
    </location>
</feature>
<evidence type="ECO:0008006" key="5">
    <source>
        <dbReference type="Google" id="ProtNLM"/>
    </source>
</evidence>
<keyword evidence="2" id="KW-0732">Signal</keyword>
<dbReference type="AlphaFoldDB" id="A0A2A3MFE2"/>
<feature type="compositionally biased region" description="Basic and acidic residues" evidence="1">
    <location>
        <begin position="162"/>
        <end position="171"/>
    </location>
</feature>
<keyword evidence="4" id="KW-1185">Reference proteome</keyword>
<evidence type="ECO:0000256" key="1">
    <source>
        <dbReference type="SAM" id="MobiDB-lite"/>
    </source>
</evidence>
<comment type="caution">
    <text evidence="3">The sequence shown here is derived from an EMBL/GenBank/DDBJ whole genome shotgun (WGS) entry which is preliminary data.</text>
</comment>
<dbReference type="Pfam" id="PF06037">
    <property type="entry name" value="DUF922"/>
    <property type="match status" value="1"/>
</dbReference>
<dbReference type="Proteomes" id="UP000242313">
    <property type="component" value="Unassembled WGS sequence"/>
</dbReference>
<evidence type="ECO:0000313" key="3">
    <source>
        <dbReference type="EMBL" id="PBK03274.1"/>
    </source>
</evidence>
<feature type="region of interest" description="Disordered" evidence="1">
    <location>
        <begin position="161"/>
        <end position="182"/>
    </location>
</feature>
<name>A0A2A3MFE2_9PSED</name>
<evidence type="ECO:0000256" key="2">
    <source>
        <dbReference type="SAM" id="SignalP"/>
    </source>
</evidence>
<reference evidence="3 4" key="1">
    <citation type="submission" date="2017-09" db="EMBL/GenBank/DDBJ databases">
        <title>Pseudomonas abyssi sp. nov. isolated from Abyssopelagic Water.</title>
        <authorList>
            <person name="Wei Y."/>
        </authorList>
    </citation>
    <scope>NUCLEOTIDE SEQUENCE [LARGE SCALE GENOMIC DNA]</scope>
    <source>
        <strain evidence="3 4">MT5</strain>
    </source>
</reference>
<proteinExistence type="predicted"/>
<evidence type="ECO:0000313" key="4">
    <source>
        <dbReference type="Proteomes" id="UP000242313"/>
    </source>
</evidence>
<dbReference type="InterPro" id="IPR010321">
    <property type="entry name" value="DUF922"/>
</dbReference>
<feature type="chain" id="PRO_5013217739" description="DUF922 domain-containing protein" evidence="2">
    <location>
        <begin position="24"/>
        <end position="182"/>
    </location>
</feature>
<dbReference type="EMBL" id="NTMR01000022">
    <property type="protein sequence ID" value="PBK03274.1"/>
    <property type="molecule type" value="Genomic_DNA"/>
</dbReference>
<organism evidence="3 4">
    <name type="scientific">Pseudomonas abyssi</name>
    <dbReference type="NCBI Taxonomy" id="170540"/>
    <lineage>
        <taxon>Bacteria</taxon>
        <taxon>Pseudomonadati</taxon>
        <taxon>Pseudomonadota</taxon>
        <taxon>Gammaproteobacteria</taxon>
        <taxon>Pseudomonadales</taxon>
        <taxon>Pseudomonadaceae</taxon>
        <taxon>Pseudomonas</taxon>
    </lineage>
</organism>
<protein>
    <recommendedName>
        <fullName evidence="5">DUF922 domain-containing protein</fullName>
    </recommendedName>
</protein>
<sequence>MHRRWLLPLLLGPLLLATGPVSAEPRLQNRVESFDVSGATVDTIRASLNRHRQHSANRVEWHFNWESTPGQCRITEVRTEVSVTLHQPRLLPDRQRPASVQQQWDAYLLALQAHQEGHVELALNSAREIERAIMALPPASSCEQLQASANATGRRLQEQLAADDREYDKRTQQGTLDGAHFP</sequence>
<accession>A0A2A3MFE2</accession>
<dbReference type="RefSeq" id="WP_096005850.1">
    <property type="nucleotide sequence ID" value="NZ_NTMR01000022.1"/>
</dbReference>